<evidence type="ECO:0000313" key="3">
    <source>
        <dbReference type="EMBL" id="KPP59696.1"/>
    </source>
</evidence>
<dbReference type="EMBL" id="JARO02011727">
    <property type="protein sequence ID" value="KPP59696.1"/>
    <property type="molecule type" value="Genomic_DNA"/>
</dbReference>
<reference evidence="3 4" key="1">
    <citation type="submission" date="2015-08" db="EMBL/GenBank/DDBJ databases">
        <title>The genome of the Asian arowana (Scleropages formosus).</title>
        <authorList>
            <person name="Tan M.H."/>
            <person name="Gan H.M."/>
            <person name="Croft L.J."/>
            <person name="Austin C.M."/>
        </authorList>
    </citation>
    <scope>NUCLEOTIDE SEQUENCE [LARGE SCALE GENOMIC DNA]</scope>
    <source>
        <strain evidence="3">Aro1</strain>
    </source>
</reference>
<evidence type="ECO:0000256" key="1">
    <source>
        <dbReference type="SAM" id="MobiDB-lite"/>
    </source>
</evidence>
<dbReference type="PANTHER" id="PTHR16015:SF0">
    <property type="entry name" value="TRANSMEMBRANE PROTEIN 51"/>
    <property type="match status" value="1"/>
</dbReference>
<accession>A0A0P7Y1Z6</accession>
<feature type="transmembrane region" description="Helical" evidence="2">
    <location>
        <begin position="67"/>
        <end position="87"/>
    </location>
</feature>
<protein>
    <submittedName>
        <fullName evidence="3">Transmembrane protein 51-like</fullName>
    </submittedName>
</protein>
<feature type="region of interest" description="Disordered" evidence="1">
    <location>
        <begin position="95"/>
        <end position="123"/>
    </location>
</feature>
<evidence type="ECO:0000256" key="2">
    <source>
        <dbReference type="SAM" id="Phobius"/>
    </source>
</evidence>
<keyword evidence="2" id="KW-1133">Transmembrane helix</keyword>
<keyword evidence="2" id="KW-0472">Membrane</keyword>
<evidence type="ECO:0000313" key="4">
    <source>
        <dbReference type="Proteomes" id="UP000034805"/>
    </source>
</evidence>
<organism evidence="3 4">
    <name type="scientific">Scleropages formosus</name>
    <name type="common">Asian bonytongue</name>
    <name type="synonym">Osteoglossum formosum</name>
    <dbReference type="NCBI Taxonomy" id="113540"/>
    <lineage>
        <taxon>Eukaryota</taxon>
        <taxon>Metazoa</taxon>
        <taxon>Chordata</taxon>
        <taxon>Craniata</taxon>
        <taxon>Vertebrata</taxon>
        <taxon>Euteleostomi</taxon>
        <taxon>Actinopterygii</taxon>
        <taxon>Neopterygii</taxon>
        <taxon>Teleostei</taxon>
        <taxon>Osteoglossocephala</taxon>
        <taxon>Osteoglossomorpha</taxon>
        <taxon>Osteoglossiformes</taxon>
        <taxon>Osteoglossidae</taxon>
        <taxon>Scleropages</taxon>
    </lineage>
</organism>
<dbReference type="STRING" id="113540.ENSSFOP00015072674"/>
<gene>
    <name evidence="3" type="ORF">Z043_122365</name>
</gene>
<feature type="transmembrane region" description="Helical" evidence="2">
    <location>
        <begin position="21"/>
        <end position="42"/>
    </location>
</feature>
<dbReference type="PANTHER" id="PTHR16015">
    <property type="entry name" value="TRANSMEMBRANE PROTEIN 51"/>
    <property type="match status" value="1"/>
</dbReference>
<proteinExistence type="predicted"/>
<dbReference type="Proteomes" id="UP000034805">
    <property type="component" value="Unassembled WGS sequence"/>
</dbReference>
<feature type="region of interest" description="Disordered" evidence="1">
    <location>
        <begin position="231"/>
        <end position="250"/>
    </location>
</feature>
<comment type="caution">
    <text evidence="3">The sequence shown here is derived from an EMBL/GenBank/DDBJ whole genome shotgun (WGS) entry which is preliminary data.</text>
</comment>
<keyword evidence="2 3" id="KW-0812">Transmembrane</keyword>
<dbReference type="AlphaFoldDB" id="A0A0P7Y1Z6"/>
<feature type="compositionally biased region" description="Polar residues" evidence="1">
    <location>
        <begin position="96"/>
        <end position="117"/>
    </location>
</feature>
<dbReference type="Pfam" id="PF15345">
    <property type="entry name" value="TMEM51"/>
    <property type="match status" value="1"/>
</dbReference>
<dbReference type="InterPro" id="IPR029265">
    <property type="entry name" value="TMEM51"/>
</dbReference>
<name>A0A0P7Y1Z6_SCLFO</name>
<sequence length="250" mass="27699">MGSQPPPNPSPVEVGSTRCSRYCLCMLGTGLVTLGVIVMVSLEQQTWDSSRLSLYQQFETHSKLTPVAFILMFAGTAMLMISVCLWLQNKQRQERNSPMQDCTSTTEQRGPTEQRGTTEVAGQVPRYGVPSYEEVMTSGQYPIQQSNLRSSGSQLPSYDDLVESGAVTEPPAAIRSETFIPSSSLASPESTFLVHPKYQDNHTTCKLLPLREQRIHSKTLNLDEHPALADPLILEPLTPPPQYEESPPEF</sequence>